<dbReference type="AlphaFoldDB" id="A0A8C8RWF7"/>
<dbReference type="Gene3D" id="1.10.10.10">
    <property type="entry name" value="Winged helix-like DNA-binding domain superfamily/Winged helix DNA-binding domain"/>
    <property type="match status" value="1"/>
</dbReference>
<organism evidence="12 13">
    <name type="scientific">Pelusios castaneus</name>
    <name type="common">West African mud turtle</name>
    <dbReference type="NCBI Taxonomy" id="367368"/>
    <lineage>
        <taxon>Eukaryota</taxon>
        <taxon>Metazoa</taxon>
        <taxon>Chordata</taxon>
        <taxon>Craniata</taxon>
        <taxon>Vertebrata</taxon>
        <taxon>Euteleostomi</taxon>
        <taxon>Archelosauria</taxon>
        <taxon>Testudinata</taxon>
        <taxon>Testudines</taxon>
        <taxon>Pleurodira</taxon>
        <taxon>Pelomedusidae</taxon>
        <taxon>Pelusios</taxon>
    </lineage>
</organism>
<dbReference type="Pfam" id="PF00891">
    <property type="entry name" value="Methyltransf_2"/>
    <property type="match status" value="1"/>
</dbReference>
<evidence type="ECO:0000313" key="12">
    <source>
        <dbReference type="Ensembl" id="ENSPCEP00000010632.1"/>
    </source>
</evidence>
<comment type="pathway">
    <text evidence="5">Aromatic compound metabolism; melatonin biosynthesis; melatonin from serotonin: step 1/2.</text>
</comment>
<keyword evidence="13" id="KW-1185">Reference proteome</keyword>
<evidence type="ECO:0000256" key="4">
    <source>
        <dbReference type="ARBA" id="ARBA00037645"/>
    </source>
</evidence>
<dbReference type="InterPro" id="IPR036390">
    <property type="entry name" value="WH_DNA-bd_sf"/>
</dbReference>
<evidence type="ECO:0000256" key="5">
    <source>
        <dbReference type="ARBA" id="ARBA00037926"/>
    </source>
</evidence>
<dbReference type="Ensembl" id="ENSPCET00000010985.1">
    <property type="protein sequence ID" value="ENSPCEP00000010632.1"/>
    <property type="gene ID" value="ENSPCEG00000008424.1"/>
</dbReference>
<dbReference type="GO" id="GO:0030187">
    <property type="term" value="P:melatonin biosynthetic process"/>
    <property type="evidence" value="ECO:0007669"/>
    <property type="project" value="UniProtKB-KW"/>
</dbReference>
<feature type="domain" description="O-methyltransferase C-terminal" evidence="10">
    <location>
        <begin position="114"/>
        <end position="251"/>
    </location>
</feature>
<dbReference type="InterPro" id="IPR001077">
    <property type="entry name" value="COMT_C"/>
</dbReference>
<dbReference type="GO" id="GO:0017096">
    <property type="term" value="F:acetylserotonin O-methyltransferase activity"/>
    <property type="evidence" value="ECO:0007669"/>
    <property type="project" value="UniProtKB-EC"/>
</dbReference>
<protein>
    <recommendedName>
        <fullName evidence="7">Acetylserotonin O-methyltransferase</fullName>
        <ecNumber evidence="6">2.1.1.4</ecNumber>
    </recommendedName>
    <alternativeName>
        <fullName evidence="8">Hydroxyindole O-methyltransferase</fullName>
    </alternativeName>
</protein>
<dbReference type="PANTHER" id="PTHR43712:SF2">
    <property type="entry name" value="O-METHYLTRANSFERASE CICE"/>
    <property type="match status" value="1"/>
</dbReference>
<evidence type="ECO:0000259" key="10">
    <source>
        <dbReference type="Pfam" id="PF00891"/>
    </source>
</evidence>
<feature type="domain" description="O-methyltransferase dimerisation" evidence="11">
    <location>
        <begin position="1"/>
        <end position="74"/>
    </location>
</feature>
<keyword evidence="3" id="KW-0949">S-adenosyl-L-methionine</keyword>
<evidence type="ECO:0000256" key="1">
    <source>
        <dbReference type="ARBA" id="ARBA00022603"/>
    </source>
</evidence>
<dbReference type="SUPFAM" id="SSF46785">
    <property type="entry name" value="Winged helix' DNA-binding domain"/>
    <property type="match status" value="1"/>
</dbReference>
<keyword evidence="1" id="KW-0489">Methyltransferase</keyword>
<evidence type="ECO:0000256" key="2">
    <source>
        <dbReference type="ARBA" id="ARBA00022679"/>
    </source>
</evidence>
<evidence type="ECO:0000256" key="8">
    <source>
        <dbReference type="ARBA" id="ARBA00043054"/>
    </source>
</evidence>
<evidence type="ECO:0000259" key="11">
    <source>
        <dbReference type="Pfam" id="PF08100"/>
    </source>
</evidence>
<keyword evidence="9" id="KW-0471">Melatonin biosynthesis</keyword>
<evidence type="ECO:0000313" key="13">
    <source>
        <dbReference type="Proteomes" id="UP000694393"/>
    </source>
</evidence>
<evidence type="ECO:0000256" key="3">
    <source>
        <dbReference type="ARBA" id="ARBA00022691"/>
    </source>
</evidence>
<dbReference type="GO" id="GO:0032259">
    <property type="term" value="P:methylation"/>
    <property type="evidence" value="ECO:0007669"/>
    <property type="project" value="UniProtKB-KW"/>
</dbReference>
<evidence type="ECO:0000256" key="7">
    <source>
        <dbReference type="ARBA" id="ARBA00040730"/>
    </source>
</evidence>
<reference evidence="12" key="2">
    <citation type="submission" date="2025-09" db="UniProtKB">
        <authorList>
            <consortium name="Ensembl"/>
        </authorList>
    </citation>
    <scope>IDENTIFICATION</scope>
</reference>
<evidence type="ECO:0000256" key="9">
    <source>
        <dbReference type="ARBA" id="ARBA00043260"/>
    </source>
</evidence>
<dbReference type="EC" id="2.1.1.4" evidence="6"/>
<dbReference type="PROSITE" id="PS51683">
    <property type="entry name" value="SAM_OMT_II"/>
    <property type="match status" value="1"/>
</dbReference>
<sequence length="269" mass="29542">MFTACELGVFDLLLESEGPLSSDAIAERLGASTNGMEQLLNACVGLKLLGVEIRSEGGKDVICRTPDPLSSLFLKICLIFAFFHHRGTLPHNCHAFPKIMANGSEIISAISLKGASGLAQECISLHPNSTATIFDLPTVEQMAKEHYVPTEERRITFHEGDFLKDPVPEADLYILARALHLWEDDKCLQLLEKVHKTCKPGGGVLVVESFLNEDKTGFPGAQLSSMMLVQTEGKERTPTEYNKLLTAAGFREIQVKKTGKLYDAILGRK</sequence>
<dbReference type="SUPFAM" id="SSF53335">
    <property type="entry name" value="S-adenosyl-L-methionine-dependent methyltransferases"/>
    <property type="match status" value="1"/>
</dbReference>
<proteinExistence type="predicted"/>
<dbReference type="FunFam" id="1.10.10.10:FF:000358">
    <property type="entry name" value="Acetylserotonin O-methyltransferase"/>
    <property type="match status" value="1"/>
</dbReference>
<dbReference type="InterPro" id="IPR029063">
    <property type="entry name" value="SAM-dependent_MTases_sf"/>
</dbReference>
<dbReference type="Gene3D" id="3.40.50.150">
    <property type="entry name" value="Vaccinia Virus protein VP39"/>
    <property type="match status" value="1"/>
</dbReference>
<dbReference type="Pfam" id="PF08100">
    <property type="entry name" value="Dimerisation"/>
    <property type="match status" value="1"/>
</dbReference>
<dbReference type="InterPro" id="IPR016461">
    <property type="entry name" value="COMT-like"/>
</dbReference>
<dbReference type="GO" id="GO:0046983">
    <property type="term" value="F:protein dimerization activity"/>
    <property type="evidence" value="ECO:0007669"/>
    <property type="project" value="InterPro"/>
</dbReference>
<keyword evidence="2" id="KW-0808">Transferase</keyword>
<accession>A0A8C8RWF7</accession>
<dbReference type="InterPro" id="IPR012967">
    <property type="entry name" value="COMT_dimerisation"/>
</dbReference>
<evidence type="ECO:0000256" key="6">
    <source>
        <dbReference type="ARBA" id="ARBA00039116"/>
    </source>
</evidence>
<reference evidence="12" key="1">
    <citation type="submission" date="2025-08" db="UniProtKB">
        <authorList>
            <consortium name="Ensembl"/>
        </authorList>
    </citation>
    <scope>IDENTIFICATION</scope>
</reference>
<comment type="function">
    <text evidence="4">Catalyzes the transfer of a methyl group onto N-acetylserotonin, producing melatonin (N-acetyl-5-methoxytryptamine).</text>
</comment>
<dbReference type="PANTHER" id="PTHR43712">
    <property type="entry name" value="PUTATIVE (AFU_ORTHOLOGUE AFUA_4G14580)-RELATED"/>
    <property type="match status" value="1"/>
</dbReference>
<dbReference type="Proteomes" id="UP000694393">
    <property type="component" value="Unplaced"/>
</dbReference>
<name>A0A8C8RWF7_9SAUR</name>
<dbReference type="InterPro" id="IPR036388">
    <property type="entry name" value="WH-like_DNA-bd_sf"/>
</dbReference>